<keyword evidence="2" id="KW-1185">Reference proteome</keyword>
<protein>
    <submittedName>
        <fullName evidence="1">Uncharacterized protein</fullName>
    </submittedName>
</protein>
<comment type="caution">
    <text evidence="1">The sequence shown here is derived from an EMBL/GenBank/DDBJ whole genome shotgun (WGS) entry which is preliminary data.</text>
</comment>
<organism evidence="1 2">
    <name type="scientific">Dallia pectoralis</name>
    <name type="common">Alaska blackfish</name>
    <dbReference type="NCBI Taxonomy" id="75939"/>
    <lineage>
        <taxon>Eukaryota</taxon>
        <taxon>Metazoa</taxon>
        <taxon>Chordata</taxon>
        <taxon>Craniata</taxon>
        <taxon>Vertebrata</taxon>
        <taxon>Euteleostomi</taxon>
        <taxon>Actinopterygii</taxon>
        <taxon>Neopterygii</taxon>
        <taxon>Teleostei</taxon>
        <taxon>Protacanthopterygii</taxon>
        <taxon>Esociformes</taxon>
        <taxon>Umbridae</taxon>
        <taxon>Dallia</taxon>
    </lineage>
</organism>
<name>A0ACC2F696_DALPE</name>
<evidence type="ECO:0000313" key="1">
    <source>
        <dbReference type="EMBL" id="KAJ7986810.1"/>
    </source>
</evidence>
<gene>
    <name evidence="1" type="ORF">DPEC_G00332240</name>
</gene>
<reference evidence="1" key="1">
    <citation type="submission" date="2021-05" db="EMBL/GenBank/DDBJ databases">
        <authorList>
            <person name="Pan Q."/>
            <person name="Jouanno E."/>
            <person name="Zahm M."/>
            <person name="Klopp C."/>
            <person name="Cabau C."/>
            <person name="Louis A."/>
            <person name="Berthelot C."/>
            <person name="Parey E."/>
            <person name="Roest Crollius H."/>
            <person name="Montfort J."/>
            <person name="Robinson-Rechavi M."/>
            <person name="Bouchez O."/>
            <person name="Lampietro C."/>
            <person name="Lopez Roques C."/>
            <person name="Donnadieu C."/>
            <person name="Postlethwait J."/>
            <person name="Bobe J."/>
            <person name="Dillon D."/>
            <person name="Chandos A."/>
            <person name="von Hippel F."/>
            <person name="Guiguen Y."/>
        </authorList>
    </citation>
    <scope>NUCLEOTIDE SEQUENCE</scope>
    <source>
        <strain evidence="1">YG-Jan2019</strain>
    </source>
</reference>
<proteinExistence type="predicted"/>
<accession>A0ACC2F696</accession>
<evidence type="ECO:0000313" key="2">
    <source>
        <dbReference type="Proteomes" id="UP001157502"/>
    </source>
</evidence>
<dbReference type="Proteomes" id="UP001157502">
    <property type="component" value="Chromosome 33"/>
</dbReference>
<sequence length="106" mass="11407">MVFSVSLTDNQLPQTVRSVYNVGFPPCCVPGWGGCILQVCSRRLVLSGLLSQPPEPHGALGCYPCLSPVAAVVCPVRSQRRPTQQACGLSSQRKNFMIGARLNPTH</sequence>
<dbReference type="EMBL" id="CM055760">
    <property type="protein sequence ID" value="KAJ7986810.1"/>
    <property type="molecule type" value="Genomic_DNA"/>
</dbReference>